<protein>
    <recommendedName>
        <fullName evidence="4">PH domain-containing protein</fullName>
    </recommendedName>
</protein>
<sequence>MSTTFRPDRATYIRDHAWMAALAMAGAMAVLWAIGNPHVWTGAVAGLAAVGVRAWYLASEELSHEWRLEDGALHGPGGRHVPLDRIARLNTLGSAVQVVTRGGDKHLIKYLADRDAALAAIRTAAGRDL</sequence>
<evidence type="ECO:0008006" key="4">
    <source>
        <dbReference type="Google" id="ProtNLM"/>
    </source>
</evidence>
<dbReference type="EMBL" id="QNTQ01000006">
    <property type="protein sequence ID" value="RBI85711.1"/>
    <property type="molecule type" value="Genomic_DNA"/>
</dbReference>
<organism evidence="2 3">
    <name type="scientific">Rhodosalinus halophilus</name>
    <dbReference type="NCBI Taxonomy" id="2259333"/>
    <lineage>
        <taxon>Bacteria</taxon>
        <taxon>Pseudomonadati</taxon>
        <taxon>Pseudomonadota</taxon>
        <taxon>Alphaproteobacteria</taxon>
        <taxon>Rhodobacterales</taxon>
        <taxon>Paracoccaceae</taxon>
        <taxon>Rhodosalinus</taxon>
    </lineage>
</organism>
<keyword evidence="3" id="KW-1185">Reference proteome</keyword>
<evidence type="ECO:0000256" key="1">
    <source>
        <dbReference type="SAM" id="Phobius"/>
    </source>
</evidence>
<keyword evidence="1" id="KW-1133">Transmembrane helix</keyword>
<keyword evidence="1" id="KW-0812">Transmembrane</keyword>
<feature type="transmembrane region" description="Helical" evidence="1">
    <location>
        <begin position="16"/>
        <end position="34"/>
    </location>
</feature>
<evidence type="ECO:0000313" key="3">
    <source>
        <dbReference type="Proteomes" id="UP000253370"/>
    </source>
</evidence>
<comment type="caution">
    <text evidence="2">The sequence shown here is derived from an EMBL/GenBank/DDBJ whole genome shotgun (WGS) entry which is preliminary data.</text>
</comment>
<accession>A0A365UAE2</accession>
<reference evidence="2 3" key="1">
    <citation type="submission" date="2018-07" db="EMBL/GenBank/DDBJ databases">
        <title>Rhodosalinus sp. strain E84T genomic sequence and assembly.</title>
        <authorList>
            <person name="Liu Z.-W."/>
            <person name="Lu D.-C."/>
        </authorList>
    </citation>
    <scope>NUCLEOTIDE SEQUENCE [LARGE SCALE GENOMIC DNA]</scope>
    <source>
        <strain evidence="2 3">E84</strain>
    </source>
</reference>
<keyword evidence="1" id="KW-0472">Membrane</keyword>
<gene>
    <name evidence="2" type="ORF">DRV85_08255</name>
</gene>
<evidence type="ECO:0000313" key="2">
    <source>
        <dbReference type="EMBL" id="RBI85711.1"/>
    </source>
</evidence>
<name>A0A365UAE2_9RHOB</name>
<dbReference type="AlphaFoldDB" id="A0A365UAE2"/>
<feature type="transmembrane region" description="Helical" evidence="1">
    <location>
        <begin position="40"/>
        <end position="58"/>
    </location>
</feature>
<dbReference type="Proteomes" id="UP000253370">
    <property type="component" value="Unassembled WGS sequence"/>
</dbReference>
<dbReference type="RefSeq" id="WP_113288969.1">
    <property type="nucleotide sequence ID" value="NZ_QNTQ01000006.1"/>
</dbReference>
<proteinExistence type="predicted"/>
<dbReference type="OrthoDB" id="7861868at2"/>